<dbReference type="InterPro" id="IPR051604">
    <property type="entry name" value="Ergot_Alk_Oxidoreductase"/>
</dbReference>
<comment type="caution">
    <text evidence="2">The sequence shown here is derived from an EMBL/GenBank/DDBJ whole genome shotgun (WGS) entry which is preliminary data.</text>
</comment>
<dbReference type="OrthoDB" id="9777801at2"/>
<feature type="domain" description="NmrA-like" evidence="1">
    <location>
        <begin position="4"/>
        <end position="261"/>
    </location>
</feature>
<evidence type="ECO:0000313" key="2">
    <source>
        <dbReference type="EMBL" id="TDR32813.1"/>
    </source>
</evidence>
<organism evidence="2 3">
    <name type="scientific">Hydromonas duriensis</name>
    <dbReference type="NCBI Taxonomy" id="1527608"/>
    <lineage>
        <taxon>Bacteria</taxon>
        <taxon>Pseudomonadati</taxon>
        <taxon>Pseudomonadota</taxon>
        <taxon>Betaproteobacteria</taxon>
        <taxon>Burkholderiales</taxon>
        <taxon>Burkholderiaceae</taxon>
        <taxon>Hydromonas</taxon>
    </lineage>
</organism>
<protein>
    <submittedName>
        <fullName evidence="2">Uncharacterized protein YbjT (DUF2867 family)</fullName>
    </submittedName>
</protein>
<dbReference type="Pfam" id="PF05368">
    <property type="entry name" value="NmrA"/>
    <property type="match status" value="1"/>
</dbReference>
<dbReference type="Proteomes" id="UP000294480">
    <property type="component" value="Unassembled WGS sequence"/>
</dbReference>
<dbReference type="InterPro" id="IPR036291">
    <property type="entry name" value="NAD(P)-bd_dom_sf"/>
</dbReference>
<sequence>MKYAVIGATGQTGSVVAQTLKQAGHDVRAIVRGEVQAEKMRALGYEAFLAEVDDIAALTRAFSDVDGAYLINPPAYLSSDMFARAKQVHFSLLKAIEDAGVSYTVALSSVGAQHPDGTGNIKTTFDFEQQIKASGLNITILRAPNFLDNWSDSILIAKTKGVLPSFFLPLNKRWPMASSLDIGRVAAELLIERNMEVKMVELSDAVECSAEDVASCLSKLLGQDIQAVEVPTDSIASLFEGKGLPSKSAQGFQEMMHGFNTDFIQFAGEGAQRRTNVDLETAIKHMLAES</sequence>
<dbReference type="RefSeq" id="WP_133618985.1">
    <property type="nucleotide sequence ID" value="NZ_SNZE01000002.1"/>
</dbReference>
<name>A0A4R6YB27_9BURK</name>
<proteinExistence type="predicted"/>
<dbReference type="Gene3D" id="3.90.25.10">
    <property type="entry name" value="UDP-galactose 4-epimerase, domain 1"/>
    <property type="match status" value="1"/>
</dbReference>
<reference evidence="2 3" key="1">
    <citation type="submission" date="2019-03" db="EMBL/GenBank/DDBJ databases">
        <title>Genomic Encyclopedia of Type Strains, Phase IV (KMG-IV): sequencing the most valuable type-strain genomes for metagenomic binning, comparative biology and taxonomic classification.</title>
        <authorList>
            <person name="Goeker M."/>
        </authorList>
    </citation>
    <scope>NUCLEOTIDE SEQUENCE [LARGE SCALE GENOMIC DNA]</scope>
    <source>
        <strain evidence="2 3">DSM 102852</strain>
    </source>
</reference>
<dbReference type="Gene3D" id="3.40.50.720">
    <property type="entry name" value="NAD(P)-binding Rossmann-like Domain"/>
    <property type="match status" value="1"/>
</dbReference>
<accession>A0A4R6YB27</accession>
<evidence type="ECO:0000259" key="1">
    <source>
        <dbReference type="Pfam" id="PF05368"/>
    </source>
</evidence>
<evidence type="ECO:0000313" key="3">
    <source>
        <dbReference type="Proteomes" id="UP000294480"/>
    </source>
</evidence>
<dbReference type="EMBL" id="SNZE01000002">
    <property type="protein sequence ID" value="TDR32813.1"/>
    <property type="molecule type" value="Genomic_DNA"/>
</dbReference>
<dbReference type="PANTHER" id="PTHR43162:SF1">
    <property type="entry name" value="PRESTALK A DIFFERENTIATION PROTEIN A"/>
    <property type="match status" value="1"/>
</dbReference>
<dbReference type="SUPFAM" id="SSF51735">
    <property type="entry name" value="NAD(P)-binding Rossmann-fold domains"/>
    <property type="match status" value="1"/>
</dbReference>
<dbReference type="AlphaFoldDB" id="A0A4R6YB27"/>
<dbReference type="InterPro" id="IPR008030">
    <property type="entry name" value="NmrA-like"/>
</dbReference>
<dbReference type="PANTHER" id="PTHR43162">
    <property type="match status" value="1"/>
</dbReference>
<keyword evidence="3" id="KW-1185">Reference proteome</keyword>
<gene>
    <name evidence="2" type="ORF">DFR44_102112</name>
</gene>